<keyword evidence="1" id="KW-1133">Transmembrane helix</keyword>
<protein>
    <submittedName>
        <fullName evidence="2">Uncharacterized protein</fullName>
    </submittedName>
</protein>
<reference evidence="2 3" key="2">
    <citation type="submission" date="2009-02" db="EMBL/GenBank/DDBJ databases">
        <title>Draft genome sequence of Eubacterium hallii (DSM 3353).</title>
        <authorList>
            <person name="Sudarsanam P."/>
            <person name="Ley R."/>
            <person name="Guruge J."/>
            <person name="Turnbaugh P.J."/>
            <person name="Mahowald M."/>
            <person name="Liep D."/>
            <person name="Gordon J."/>
        </authorList>
    </citation>
    <scope>NUCLEOTIDE SEQUENCE [LARGE SCALE GENOMIC DNA]</scope>
    <source>
        <strain evidence="2 3">DSM 3353</strain>
    </source>
</reference>
<evidence type="ECO:0000313" key="3">
    <source>
        <dbReference type="Proteomes" id="UP000003174"/>
    </source>
</evidence>
<keyword evidence="1" id="KW-0812">Transmembrane</keyword>
<reference evidence="2 3" key="1">
    <citation type="submission" date="2009-01" db="EMBL/GenBank/DDBJ databases">
        <authorList>
            <person name="Fulton L."/>
            <person name="Clifton S."/>
            <person name="Fulton B."/>
            <person name="Xu J."/>
            <person name="Minx P."/>
            <person name="Pepin K.H."/>
            <person name="Johnson M."/>
            <person name="Bhonagiri V."/>
            <person name="Nash W.E."/>
            <person name="Mardis E.R."/>
            <person name="Wilson R.K."/>
        </authorList>
    </citation>
    <scope>NUCLEOTIDE SEQUENCE [LARGE SCALE GENOMIC DNA]</scope>
    <source>
        <strain evidence="2 3">DSM 3353</strain>
    </source>
</reference>
<dbReference type="EMBL" id="ACEP01000074">
    <property type="protein sequence ID" value="EEG36529.1"/>
    <property type="molecule type" value="Genomic_DNA"/>
</dbReference>
<accession>C0EVY6</accession>
<sequence>MRFWLLPFPVLLSAPEMPVLMYLLHGYKCHYLFPLISENIVISIHLSPMSFVRAFLITIKVYHYANKKRTRHLKQI</sequence>
<dbReference type="Proteomes" id="UP000003174">
    <property type="component" value="Unassembled WGS sequence"/>
</dbReference>
<proteinExistence type="predicted"/>
<comment type="caution">
    <text evidence="2">The sequence shown here is derived from an EMBL/GenBank/DDBJ whole genome shotgun (WGS) entry which is preliminary data.</text>
</comment>
<evidence type="ECO:0000313" key="2">
    <source>
        <dbReference type="EMBL" id="EEG36529.1"/>
    </source>
</evidence>
<feature type="transmembrane region" description="Helical" evidence="1">
    <location>
        <begin position="42"/>
        <end position="65"/>
    </location>
</feature>
<gene>
    <name evidence="2" type="ORF">EUBHAL_01574</name>
</gene>
<organism evidence="2 3">
    <name type="scientific">Anaerobutyricum hallii DSM 3353</name>
    <dbReference type="NCBI Taxonomy" id="411469"/>
    <lineage>
        <taxon>Bacteria</taxon>
        <taxon>Bacillati</taxon>
        <taxon>Bacillota</taxon>
        <taxon>Clostridia</taxon>
        <taxon>Lachnospirales</taxon>
        <taxon>Lachnospiraceae</taxon>
        <taxon>Anaerobutyricum</taxon>
    </lineage>
</organism>
<keyword evidence="1" id="KW-0472">Membrane</keyword>
<dbReference type="AlphaFoldDB" id="C0EVY6"/>
<evidence type="ECO:0000256" key="1">
    <source>
        <dbReference type="SAM" id="Phobius"/>
    </source>
</evidence>
<name>C0EVY6_9FIRM</name>